<evidence type="ECO:0000313" key="3">
    <source>
        <dbReference type="Proteomes" id="UP000095649"/>
    </source>
</evidence>
<accession>A0A173U143</accession>
<name>A0A173U143_9FIRM</name>
<organism evidence="2 3">
    <name type="scientific">Faecalibacterium prausnitzii</name>
    <dbReference type="NCBI Taxonomy" id="853"/>
    <lineage>
        <taxon>Bacteria</taxon>
        <taxon>Bacillati</taxon>
        <taxon>Bacillota</taxon>
        <taxon>Clostridia</taxon>
        <taxon>Eubacteriales</taxon>
        <taxon>Oscillospiraceae</taxon>
        <taxon>Faecalibacterium</taxon>
    </lineage>
</organism>
<dbReference type="InterPro" id="IPR046947">
    <property type="entry name" value="LytR-like"/>
</dbReference>
<sequence>MIFHIAICSPDGALRSRLEHQCMEFFARREDACIVEQLQSPEALLQQDAAGLRYELYLIELAAVARPEGLAAAAELRRRGRRAPLAFVARTPAHAYSAYRVDAMQYLLQPVHQPEVSALLKRAVEPEYGPTLTVTTADGVRALAYAEIEYLECTHHIVHFHLTTGEDVASLSLRVPFSTVAQPLLSDGRFVQPHRSYVVNLEAVQLLSPGEVRMRSGARIPIPRGREAAVREAFCARLG</sequence>
<dbReference type="PANTHER" id="PTHR37299">
    <property type="entry name" value="TRANSCRIPTIONAL REGULATOR-RELATED"/>
    <property type="match status" value="1"/>
</dbReference>
<dbReference type="PROSITE" id="PS50930">
    <property type="entry name" value="HTH_LYTTR"/>
    <property type="match status" value="1"/>
</dbReference>
<dbReference type="Gene3D" id="2.40.50.1020">
    <property type="entry name" value="LytTr DNA-binding domain"/>
    <property type="match status" value="1"/>
</dbReference>
<proteinExistence type="predicted"/>
<feature type="domain" description="HTH LytTR-type" evidence="1">
    <location>
        <begin position="132"/>
        <end position="236"/>
    </location>
</feature>
<dbReference type="GO" id="GO:0003677">
    <property type="term" value="F:DNA binding"/>
    <property type="evidence" value="ECO:0007669"/>
    <property type="project" value="InterPro"/>
</dbReference>
<dbReference type="RefSeq" id="WP_055186288.1">
    <property type="nucleotide sequence ID" value="NZ_CYXN01000015.1"/>
</dbReference>
<dbReference type="Pfam" id="PF04397">
    <property type="entry name" value="LytTR"/>
    <property type="match status" value="1"/>
</dbReference>
<reference evidence="2 3" key="1">
    <citation type="submission" date="2015-09" db="EMBL/GenBank/DDBJ databases">
        <authorList>
            <consortium name="Pathogen Informatics"/>
        </authorList>
    </citation>
    <scope>NUCLEOTIDE SEQUENCE [LARGE SCALE GENOMIC DNA]</scope>
    <source>
        <strain evidence="2 3">2789STDY5834970</strain>
    </source>
</reference>
<dbReference type="GO" id="GO:0000156">
    <property type="term" value="F:phosphorelay response regulator activity"/>
    <property type="evidence" value="ECO:0007669"/>
    <property type="project" value="InterPro"/>
</dbReference>
<dbReference type="OrthoDB" id="9802383at2"/>
<dbReference type="InterPro" id="IPR007492">
    <property type="entry name" value="LytTR_DNA-bd_dom"/>
</dbReference>
<evidence type="ECO:0000259" key="1">
    <source>
        <dbReference type="PROSITE" id="PS50930"/>
    </source>
</evidence>
<dbReference type="Proteomes" id="UP000095649">
    <property type="component" value="Unassembled WGS sequence"/>
</dbReference>
<dbReference type="AlphaFoldDB" id="A0A173U143"/>
<dbReference type="SMART" id="SM00850">
    <property type="entry name" value="LytTR"/>
    <property type="match status" value="1"/>
</dbReference>
<gene>
    <name evidence="2" type="ORF">ERS852582_01855</name>
</gene>
<dbReference type="EMBL" id="CYXN01000015">
    <property type="protein sequence ID" value="CUN08631.1"/>
    <property type="molecule type" value="Genomic_DNA"/>
</dbReference>
<dbReference type="PANTHER" id="PTHR37299:SF1">
    <property type="entry name" value="STAGE 0 SPORULATION PROTEIN A HOMOLOG"/>
    <property type="match status" value="1"/>
</dbReference>
<evidence type="ECO:0000313" key="2">
    <source>
        <dbReference type="EMBL" id="CUN08631.1"/>
    </source>
</evidence>
<protein>
    <submittedName>
        <fullName evidence="2">Response regulator of the LytR/AlgR family</fullName>
    </submittedName>
</protein>